<accession>A0A4Y7K3Y4</accession>
<protein>
    <submittedName>
        <fullName evidence="1">Uncharacterized protein</fullName>
    </submittedName>
</protein>
<reference evidence="1 2" key="1">
    <citation type="journal article" date="2018" name="Science">
        <title>The opium poppy genome and morphinan production.</title>
        <authorList>
            <person name="Guo L."/>
            <person name="Winzer T."/>
            <person name="Yang X."/>
            <person name="Li Y."/>
            <person name="Ning Z."/>
            <person name="He Z."/>
            <person name="Teodor R."/>
            <person name="Lu Y."/>
            <person name="Bowser T.A."/>
            <person name="Graham I.A."/>
            <person name="Ye K."/>
        </authorList>
    </citation>
    <scope>NUCLEOTIDE SEQUENCE [LARGE SCALE GENOMIC DNA]</scope>
    <source>
        <strain evidence="2">cv. HN1</strain>
        <tissue evidence="1">Leaves</tissue>
    </source>
</reference>
<evidence type="ECO:0000313" key="1">
    <source>
        <dbReference type="EMBL" id="RZC67627.1"/>
    </source>
</evidence>
<name>A0A4Y7K3Y4_PAPSO</name>
<sequence length="71" mass="8185">MPLVAKWKVATINGCPSSRDVDLSRTNLPPNDLWQSLDYEENQIEKFEKIGRDGLSDYQRLSEKYGNRGLK</sequence>
<dbReference type="Proteomes" id="UP000316621">
    <property type="component" value="Chromosome 6"/>
</dbReference>
<dbReference type="AlphaFoldDB" id="A0A4Y7K3Y4"/>
<gene>
    <name evidence="1" type="ORF">C5167_011322</name>
</gene>
<proteinExistence type="predicted"/>
<keyword evidence="2" id="KW-1185">Reference proteome</keyword>
<dbReference type="Gramene" id="RZC67627">
    <property type="protein sequence ID" value="RZC67627"/>
    <property type="gene ID" value="C5167_011322"/>
</dbReference>
<dbReference type="EMBL" id="CM010720">
    <property type="protein sequence ID" value="RZC67627.1"/>
    <property type="molecule type" value="Genomic_DNA"/>
</dbReference>
<evidence type="ECO:0000313" key="2">
    <source>
        <dbReference type="Proteomes" id="UP000316621"/>
    </source>
</evidence>
<organism evidence="1 2">
    <name type="scientific">Papaver somniferum</name>
    <name type="common">Opium poppy</name>
    <dbReference type="NCBI Taxonomy" id="3469"/>
    <lineage>
        <taxon>Eukaryota</taxon>
        <taxon>Viridiplantae</taxon>
        <taxon>Streptophyta</taxon>
        <taxon>Embryophyta</taxon>
        <taxon>Tracheophyta</taxon>
        <taxon>Spermatophyta</taxon>
        <taxon>Magnoliopsida</taxon>
        <taxon>Ranunculales</taxon>
        <taxon>Papaveraceae</taxon>
        <taxon>Papaveroideae</taxon>
        <taxon>Papaver</taxon>
    </lineage>
</organism>